<dbReference type="InterPro" id="IPR003760">
    <property type="entry name" value="PnrA-like"/>
</dbReference>
<dbReference type="PANTHER" id="PTHR34296:SF2">
    <property type="entry name" value="ABC TRANSPORTER GUANOSINE-BINDING PROTEIN NUPN"/>
    <property type="match status" value="1"/>
</dbReference>
<evidence type="ECO:0000256" key="6">
    <source>
        <dbReference type="ARBA" id="ARBA00023288"/>
    </source>
</evidence>
<dbReference type="GO" id="GO:0005886">
    <property type="term" value="C:plasma membrane"/>
    <property type="evidence" value="ECO:0007669"/>
    <property type="project" value="UniProtKB-SubCell"/>
</dbReference>
<feature type="signal peptide" evidence="7">
    <location>
        <begin position="1"/>
        <end position="23"/>
    </location>
</feature>
<dbReference type="PANTHER" id="PTHR34296">
    <property type="entry name" value="TRANSCRIPTIONAL ACTIVATOR PROTEIN MED"/>
    <property type="match status" value="1"/>
</dbReference>
<evidence type="ECO:0000256" key="7">
    <source>
        <dbReference type="SAM" id="SignalP"/>
    </source>
</evidence>
<keyword evidence="10" id="KW-1185">Reference proteome</keyword>
<evidence type="ECO:0000256" key="3">
    <source>
        <dbReference type="ARBA" id="ARBA00022475"/>
    </source>
</evidence>
<dbReference type="OrthoDB" id="9784230at2"/>
<evidence type="ECO:0000313" key="9">
    <source>
        <dbReference type="EMBL" id="SMX31202.1"/>
    </source>
</evidence>
<comment type="similarity">
    <text evidence="2">Belongs to the BMP lipoprotein family.</text>
</comment>
<proteinExistence type="inferred from homology"/>
<dbReference type="CDD" id="cd06354">
    <property type="entry name" value="PBP1_PrnA-like"/>
    <property type="match status" value="1"/>
</dbReference>
<dbReference type="EMBL" id="FXYE01000001">
    <property type="protein sequence ID" value="SMX31202.1"/>
    <property type="molecule type" value="Genomic_DNA"/>
</dbReference>
<organism evidence="9 10">
    <name type="scientific">Actibacterium lipolyticum</name>
    <dbReference type="NCBI Taxonomy" id="1524263"/>
    <lineage>
        <taxon>Bacteria</taxon>
        <taxon>Pseudomonadati</taxon>
        <taxon>Pseudomonadota</taxon>
        <taxon>Alphaproteobacteria</taxon>
        <taxon>Rhodobacterales</taxon>
        <taxon>Roseobacteraceae</taxon>
        <taxon>Actibacterium</taxon>
    </lineage>
</organism>
<protein>
    <submittedName>
        <fullName evidence="9">Membrane lipoprotein TmpC</fullName>
    </submittedName>
</protein>
<accession>A0A238JMT8</accession>
<dbReference type="InterPro" id="IPR050957">
    <property type="entry name" value="BMP_lipoprotein"/>
</dbReference>
<feature type="domain" description="ABC transporter substrate-binding protein PnrA-like" evidence="8">
    <location>
        <begin position="35"/>
        <end position="318"/>
    </location>
</feature>
<evidence type="ECO:0000256" key="4">
    <source>
        <dbReference type="ARBA" id="ARBA00022729"/>
    </source>
</evidence>
<dbReference type="Gene3D" id="3.40.50.2300">
    <property type="match status" value="2"/>
</dbReference>
<dbReference type="InterPro" id="IPR028082">
    <property type="entry name" value="Peripla_BP_I"/>
</dbReference>
<dbReference type="RefSeq" id="WP_093965598.1">
    <property type="nucleotide sequence ID" value="NZ_FXYE01000001.1"/>
</dbReference>
<evidence type="ECO:0000259" key="8">
    <source>
        <dbReference type="Pfam" id="PF02608"/>
    </source>
</evidence>
<keyword evidence="6 9" id="KW-0449">Lipoprotein</keyword>
<dbReference type="Proteomes" id="UP000202922">
    <property type="component" value="Unassembled WGS sequence"/>
</dbReference>
<comment type="subcellular location">
    <subcellularLocation>
        <location evidence="1">Cell membrane</location>
        <topology evidence="1">Lipid-anchor</topology>
    </subcellularLocation>
</comment>
<dbReference type="AlphaFoldDB" id="A0A238JMT8"/>
<name>A0A238JMT8_9RHOB</name>
<evidence type="ECO:0000256" key="1">
    <source>
        <dbReference type="ARBA" id="ARBA00004193"/>
    </source>
</evidence>
<evidence type="ECO:0000256" key="5">
    <source>
        <dbReference type="ARBA" id="ARBA00023136"/>
    </source>
</evidence>
<evidence type="ECO:0000256" key="2">
    <source>
        <dbReference type="ARBA" id="ARBA00008610"/>
    </source>
</evidence>
<dbReference type="SUPFAM" id="SSF53822">
    <property type="entry name" value="Periplasmic binding protein-like I"/>
    <property type="match status" value="1"/>
</dbReference>
<dbReference type="Pfam" id="PF02608">
    <property type="entry name" value="Bmp"/>
    <property type="match status" value="1"/>
</dbReference>
<gene>
    <name evidence="9" type="primary">tmpC</name>
    <name evidence="9" type="ORF">COL8621_00329</name>
</gene>
<reference evidence="10" key="1">
    <citation type="submission" date="2017-05" db="EMBL/GenBank/DDBJ databases">
        <authorList>
            <person name="Rodrigo-Torres L."/>
            <person name="Arahal R. D."/>
            <person name="Lucena T."/>
        </authorList>
    </citation>
    <scope>NUCLEOTIDE SEQUENCE [LARGE SCALE GENOMIC DNA]</scope>
    <source>
        <strain evidence="10">CECT 8621</strain>
    </source>
</reference>
<evidence type="ECO:0000313" key="10">
    <source>
        <dbReference type="Proteomes" id="UP000202922"/>
    </source>
</evidence>
<keyword evidence="3" id="KW-1003">Cell membrane</keyword>
<feature type="chain" id="PRO_5013167312" evidence="7">
    <location>
        <begin position="24"/>
        <end position="329"/>
    </location>
</feature>
<sequence length="329" mass="34225">MTMMQKFLGAAATLALSAGASLADPALIYDLGGKFDKSFNEAAHVGAEKWKADTGNSYNEIELQSEAQREQALRRFAEAGNNPIVMTGFAFGSVLGEVAPDYPDTKFAIIDMVVDAPNVRSVVFNEHEGSYLVGMMAAMASESGTVGFIGGMDIPLIRKFACGYVQGVKAANPDATIIQNMTGTTPAAWNDPVKGGELTKAQISQGADVVYAAAGGTGVGVLQAAADEGILSIGVDSNQNHLHPGKVLTSMTKRVDIAVYDAFAGGMDLETGFNVLGLAEDGVGYAMDDNNAPLVSDEMVAAVEAAKAKIVAGEIAVHDYMSDNACPVK</sequence>
<keyword evidence="5" id="KW-0472">Membrane</keyword>
<keyword evidence="4 7" id="KW-0732">Signal</keyword>